<proteinExistence type="predicted"/>
<feature type="transmembrane region" description="Helical" evidence="1">
    <location>
        <begin position="12"/>
        <end position="33"/>
    </location>
</feature>
<feature type="transmembrane region" description="Helical" evidence="1">
    <location>
        <begin position="112"/>
        <end position="133"/>
    </location>
</feature>
<keyword evidence="1" id="KW-0812">Transmembrane</keyword>
<accession>A0ABN6SDV9</accession>
<reference evidence="2 3" key="1">
    <citation type="journal article" date="2023" name="Microbiol. Spectr.">
        <title>Symbiosis of Carpenter Bees with Uncharacterized Lactic Acid Bacteria Showing NAD Auxotrophy.</title>
        <authorList>
            <person name="Kawasaki S."/>
            <person name="Ozawa K."/>
            <person name="Mori T."/>
            <person name="Yamamoto A."/>
            <person name="Ito M."/>
            <person name="Ohkuma M."/>
            <person name="Sakamoto M."/>
            <person name="Matsutani M."/>
        </authorList>
    </citation>
    <scope>NUCLEOTIDE SEQUENCE [LARGE SCALE GENOMIC DNA]</scope>
    <source>
        <strain evidence="2 3">Kim37-2</strain>
    </source>
</reference>
<organism evidence="2 3">
    <name type="scientific">Bombiscardovia nodaiensis</name>
    <dbReference type="NCBI Taxonomy" id="2932181"/>
    <lineage>
        <taxon>Bacteria</taxon>
        <taxon>Bacillati</taxon>
        <taxon>Actinomycetota</taxon>
        <taxon>Actinomycetes</taxon>
        <taxon>Bifidobacteriales</taxon>
        <taxon>Bifidobacteriaceae</taxon>
        <taxon>Bombiscardovia</taxon>
    </lineage>
</organism>
<evidence type="ECO:0000313" key="3">
    <source>
        <dbReference type="Proteomes" id="UP001321766"/>
    </source>
</evidence>
<evidence type="ECO:0000313" key="2">
    <source>
        <dbReference type="EMBL" id="BDR53798.1"/>
    </source>
</evidence>
<keyword evidence="3" id="KW-1185">Reference proteome</keyword>
<dbReference type="Proteomes" id="UP001321766">
    <property type="component" value="Chromosome"/>
</dbReference>
<dbReference type="EMBL" id="AP026798">
    <property type="protein sequence ID" value="BDR53798.1"/>
    <property type="molecule type" value="Genomic_DNA"/>
</dbReference>
<keyword evidence="1" id="KW-0472">Membrane</keyword>
<name>A0ABN6SDV9_9BIFI</name>
<protein>
    <submittedName>
        <fullName evidence="2">Uncharacterized protein</fullName>
    </submittedName>
</protein>
<feature type="transmembrane region" description="Helical" evidence="1">
    <location>
        <begin position="80"/>
        <end position="100"/>
    </location>
</feature>
<sequence length="147" mass="16356">MFEDEFNKLKLNELIFSAICFVCILPMAVHVQPSLPLEILAIAGLIGGILAQRHTLTALRTGKARRDETTSMTEASASQLVLKVVIPSIAALAMGLLLIFNSQDWVEARLNYFAIIAVLMLIPLLQNACYIFLEWRNWKGLTPDAEN</sequence>
<feature type="transmembrane region" description="Helical" evidence="1">
    <location>
        <begin position="39"/>
        <end position="59"/>
    </location>
</feature>
<keyword evidence="1" id="KW-1133">Transmembrane helix</keyword>
<evidence type="ECO:0000256" key="1">
    <source>
        <dbReference type="SAM" id="Phobius"/>
    </source>
</evidence>
<gene>
    <name evidence="2" type="ORF">KIM372_17050</name>
</gene>